<comment type="caution">
    <text evidence="1">The sequence shown here is derived from an EMBL/GenBank/DDBJ whole genome shotgun (WGS) entry which is preliminary data.</text>
</comment>
<dbReference type="EMBL" id="MU118135">
    <property type="protein sequence ID" value="KAF9644507.1"/>
    <property type="molecule type" value="Genomic_DNA"/>
</dbReference>
<organism evidence="1 2">
    <name type="scientific">Thelephora ganbajun</name>
    <name type="common">Ganba fungus</name>
    <dbReference type="NCBI Taxonomy" id="370292"/>
    <lineage>
        <taxon>Eukaryota</taxon>
        <taxon>Fungi</taxon>
        <taxon>Dikarya</taxon>
        <taxon>Basidiomycota</taxon>
        <taxon>Agaricomycotina</taxon>
        <taxon>Agaricomycetes</taxon>
        <taxon>Thelephorales</taxon>
        <taxon>Thelephoraceae</taxon>
        <taxon>Thelephora</taxon>
    </lineage>
</organism>
<gene>
    <name evidence="1" type="ORF">BDM02DRAFT_3121796</name>
</gene>
<evidence type="ECO:0000313" key="2">
    <source>
        <dbReference type="Proteomes" id="UP000886501"/>
    </source>
</evidence>
<evidence type="ECO:0000313" key="1">
    <source>
        <dbReference type="EMBL" id="KAF9644507.1"/>
    </source>
</evidence>
<sequence>MSMLFTNALKRSAVRQFHTRAALRYPTGLENILGGGPAPPVQVKSIGGEGIQLADGLVIPSACIFLDGQVFLWNVPPKPWKDWTKEHFRIFDVVVPKPEILLLGTGKSVAQLPPTLRSHLNQAGIQVDVMDTWNACSTYNLLAEEGRRVAAALLSRDESSWDVKQ</sequence>
<name>A0ACB6Z4R9_THEGA</name>
<reference evidence="1" key="2">
    <citation type="journal article" date="2020" name="Nat. Commun.">
        <title>Large-scale genome sequencing of mycorrhizal fungi provides insights into the early evolution of symbiotic traits.</title>
        <authorList>
            <person name="Miyauchi S."/>
            <person name="Kiss E."/>
            <person name="Kuo A."/>
            <person name="Drula E."/>
            <person name="Kohler A."/>
            <person name="Sanchez-Garcia M."/>
            <person name="Morin E."/>
            <person name="Andreopoulos B."/>
            <person name="Barry K.W."/>
            <person name="Bonito G."/>
            <person name="Buee M."/>
            <person name="Carver A."/>
            <person name="Chen C."/>
            <person name="Cichocki N."/>
            <person name="Clum A."/>
            <person name="Culley D."/>
            <person name="Crous P.W."/>
            <person name="Fauchery L."/>
            <person name="Girlanda M."/>
            <person name="Hayes R.D."/>
            <person name="Keri Z."/>
            <person name="LaButti K."/>
            <person name="Lipzen A."/>
            <person name="Lombard V."/>
            <person name="Magnuson J."/>
            <person name="Maillard F."/>
            <person name="Murat C."/>
            <person name="Nolan M."/>
            <person name="Ohm R.A."/>
            <person name="Pangilinan J."/>
            <person name="Pereira M.F."/>
            <person name="Perotto S."/>
            <person name="Peter M."/>
            <person name="Pfister S."/>
            <person name="Riley R."/>
            <person name="Sitrit Y."/>
            <person name="Stielow J.B."/>
            <person name="Szollosi G."/>
            <person name="Zifcakova L."/>
            <person name="Stursova M."/>
            <person name="Spatafora J.W."/>
            <person name="Tedersoo L."/>
            <person name="Vaario L.M."/>
            <person name="Yamada A."/>
            <person name="Yan M."/>
            <person name="Wang P."/>
            <person name="Xu J."/>
            <person name="Bruns T."/>
            <person name="Baldrian P."/>
            <person name="Vilgalys R."/>
            <person name="Dunand C."/>
            <person name="Henrissat B."/>
            <person name="Grigoriev I.V."/>
            <person name="Hibbett D."/>
            <person name="Nagy L.G."/>
            <person name="Martin F.M."/>
        </authorList>
    </citation>
    <scope>NUCLEOTIDE SEQUENCE</scope>
    <source>
        <strain evidence="1">P2</strain>
    </source>
</reference>
<accession>A0ACB6Z4R9</accession>
<keyword evidence="2" id="KW-1185">Reference proteome</keyword>
<reference evidence="1" key="1">
    <citation type="submission" date="2019-10" db="EMBL/GenBank/DDBJ databases">
        <authorList>
            <consortium name="DOE Joint Genome Institute"/>
            <person name="Kuo A."/>
            <person name="Miyauchi S."/>
            <person name="Kiss E."/>
            <person name="Drula E."/>
            <person name="Kohler A."/>
            <person name="Sanchez-Garcia M."/>
            <person name="Andreopoulos B."/>
            <person name="Barry K.W."/>
            <person name="Bonito G."/>
            <person name="Buee M."/>
            <person name="Carver A."/>
            <person name="Chen C."/>
            <person name="Cichocki N."/>
            <person name="Clum A."/>
            <person name="Culley D."/>
            <person name="Crous P.W."/>
            <person name="Fauchery L."/>
            <person name="Girlanda M."/>
            <person name="Hayes R."/>
            <person name="Keri Z."/>
            <person name="Labutti K."/>
            <person name="Lipzen A."/>
            <person name="Lombard V."/>
            <person name="Magnuson J."/>
            <person name="Maillard F."/>
            <person name="Morin E."/>
            <person name="Murat C."/>
            <person name="Nolan M."/>
            <person name="Ohm R."/>
            <person name="Pangilinan J."/>
            <person name="Pereira M."/>
            <person name="Perotto S."/>
            <person name="Peter M."/>
            <person name="Riley R."/>
            <person name="Sitrit Y."/>
            <person name="Stielow B."/>
            <person name="Szollosi G."/>
            <person name="Zifcakova L."/>
            <person name="Stursova M."/>
            <person name="Spatafora J.W."/>
            <person name="Tedersoo L."/>
            <person name="Vaario L.-M."/>
            <person name="Yamada A."/>
            <person name="Yan M."/>
            <person name="Wang P."/>
            <person name="Xu J."/>
            <person name="Bruns T."/>
            <person name="Baldrian P."/>
            <person name="Vilgalys R."/>
            <person name="Henrissat B."/>
            <person name="Grigoriev I.V."/>
            <person name="Hibbett D."/>
            <person name="Nagy L.G."/>
            <person name="Martin F.M."/>
        </authorList>
    </citation>
    <scope>NUCLEOTIDE SEQUENCE</scope>
    <source>
        <strain evidence="1">P2</strain>
    </source>
</reference>
<protein>
    <submittedName>
        <fullName evidence="1">DUF498-domain-containing protein</fullName>
    </submittedName>
</protein>
<proteinExistence type="predicted"/>
<dbReference type="Proteomes" id="UP000886501">
    <property type="component" value="Unassembled WGS sequence"/>
</dbReference>